<evidence type="ECO:0000313" key="7">
    <source>
        <dbReference type="Proteomes" id="UP000267464"/>
    </source>
</evidence>
<feature type="domain" description="Gp5/Type VI secretion system Vgr protein OB-fold" evidence="4">
    <location>
        <begin position="380"/>
        <end position="447"/>
    </location>
</feature>
<accession>A0A3N7JX49</accession>
<evidence type="ECO:0000256" key="3">
    <source>
        <dbReference type="ARBA" id="ARBA00022525"/>
    </source>
</evidence>
<dbReference type="SUPFAM" id="SSF69349">
    <property type="entry name" value="Phage fibre proteins"/>
    <property type="match status" value="2"/>
</dbReference>
<evidence type="ECO:0000256" key="1">
    <source>
        <dbReference type="ARBA" id="ARBA00004613"/>
    </source>
</evidence>
<dbReference type="Pfam" id="PF22178">
    <property type="entry name" value="Gp5_trimer_C"/>
    <property type="match status" value="2"/>
</dbReference>
<dbReference type="EMBL" id="QUSW01000002">
    <property type="protein sequence ID" value="RQP25399.1"/>
    <property type="molecule type" value="Genomic_DNA"/>
</dbReference>
<feature type="domain" description="Gp5/Type VI secretion system Vgr C-terminal trimerisation" evidence="5">
    <location>
        <begin position="464"/>
        <end position="577"/>
    </location>
</feature>
<dbReference type="Gene3D" id="4.10.220.110">
    <property type="match status" value="1"/>
</dbReference>
<comment type="similarity">
    <text evidence="2">Belongs to the VgrG protein family.</text>
</comment>
<dbReference type="InterPro" id="IPR006533">
    <property type="entry name" value="T6SS_Vgr_RhsGE"/>
</dbReference>
<dbReference type="InterPro" id="IPR017847">
    <property type="entry name" value="T6SS_RhsGE_Vgr_subset"/>
</dbReference>
<dbReference type="NCBIfam" id="TIGR03361">
    <property type="entry name" value="VI_Rhs_Vgr"/>
    <property type="match status" value="1"/>
</dbReference>
<dbReference type="PANTHER" id="PTHR32305:SF15">
    <property type="entry name" value="PROTEIN RHSA-RELATED"/>
    <property type="match status" value="1"/>
</dbReference>
<dbReference type="RefSeq" id="WP_124540312.1">
    <property type="nucleotide sequence ID" value="NZ_QUSW01000002.1"/>
</dbReference>
<evidence type="ECO:0000259" key="4">
    <source>
        <dbReference type="Pfam" id="PF04717"/>
    </source>
</evidence>
<dbReference type="InterPro" id="IPR050708">
    <property type="entry name" value="T6SS_VgrG/RHS"/>
</dbReference>
<evidence type="ECO:0000313" key="6">
    <source>
        <dbReference type="EMBL" id="RQP25399.1"/>
    </source>
</evidence>
<dbReference type="Gene3D" id="2.40.50.230">
    <property type="entry name" value="Gp5 N-terminal domain"/>
    <property type="match status" value="1"/>
</dbReference>
<dbReference type="Pfam" id="PF05954">
    <property type="entry name" value="Phage_GPD"/>
    <property type="match status" value="1"/>
</dbReference>
<keyword evidence="7" id="KW-1185">Reference proteome</keyword>
<dbReference type="SUPFAM" id="SSF69279">
    <property type="entry name" value="Phage tail proteins"/>
    <property type="match status" value="2"/>
</dbReference>
<keyword evidence="3" id="KW-0964">Secreted</keyword>
<reference evidence="6 7" key="2">
    <citation type="submission" date="2018-12" db="EMBL/GenBank/DDBJ databases">
        <title>Rhizobacter gummiphilus sp. nov., a rubber-degrading bacterium isolated from the soil of a botanical garden in Japan.</title>
        <authorList>
            <person name="Shunsuke S.S."/>
        </authorList>
    </citation>
    <scope>NUCLEOTIDE SEQUENCE [LARGE SCALE GENOMIC DNA]</scope>
    <source>
        <strain evidence="6 7">S-16</strain>
    </source>
</reference>
<dbReference type="FunFam" id="2.40.50.230:FF:000001">
    <property type="entry name" value="Type VI secretion protein VgrG"/>
    <property type="match status" value="1"/>
</dbReference>
<dbReference type="Pfam" id="PF04717">
    <property type="entry name" value="Phage_base_V"/>
    <property type="match status" value="1"/>
</dbReference>
<evidence type="ECO:0000256" key="2">
    <source>
        <dbReference type="ARBA" id="ARBA00005558"/>
    </source>
</evidence>
<dbReference type="Gene3D" id="2.160.20.20">
    <property type="match status" value="1"/>
</dbReference>
<dbReference type="AlphaFoldDB" id="A0A3N7JX49"/>
<dbReference type="SUPFAM" id="SSF69255">
    <property type="entry name" value="gp5 N-terminal domain-like"/>
    <property type="match status" value="1"/>
</dbReference>
<reference evidence="6 7" key="1">
    <citation type="submission" date="2018-08" db="EMBL/GenBank/DDBJ databases">
        <authorList>
            <person name="Khan S.A."/>
            <person name="Jeon C.O."/>
            <person name="Chun B.H."/>
            <person name="Jeong S.E."/>
        </authorList>
    </citation>
    <scope>NUCLEOTIDE SEQUENCE [LARGE SCALE GENOMIC DNA]</scope>
    <source>
        <strain evidence="6 7">S-16</strain>
    </source>
</reference>
<dbReference type="FunFam" id="3.55.50.10:FF:000001">
    <property type="entry name" value="Actin cross-linking toxin VgrG1"/>
    <property type="match status" value="1"/>
</dbReference>
<name>A0A3N7JX49_9BURK</name>
<evidence type="ECO:0000259" key="5">
    <source>
        <dbReference type="Pfam" id="PF22178"/>
    </source>
</evidence>
<dbReference type="Proteomes" id="UP000267464">
    <property type="component" value="Unassembled WGS sequence"/>
</dbReference>
<dbReference type="Gene3D" id="2.30.110.50">
    <property type="match status" value="1"/>
</dbReference>
<organism evidence="6 7">
    <name type="scientific">Piscinibacter terrae</name>
    <dbReference type="NCBI Taxonomy" id="2496871"/>
    <lineage>
        <taxon>Bacteria</taxon>
        <taxon>Pseudomonadati</taxon>
        <taxon>Pseudomonadota</taxon>
        <taxon>Betaproteobacteria</taxon>
        <taxon>Burkholderiales</taxon>
        <taxon>Sphaerotilaceae</taxon>
        <taxon>Piscinibacter</taxon>
    </lineage>
</organism>
<sequence length="767" mass="85375">MPTPITLKSPLPADDLLFESMNLTAGLSTLGEMQLNLLSKKADLKPEDLLGKAVTVVVQQRDSAKRHFNGFVTRLGTGGRRGSYFAYQATVRPWLWFLTRTADCRIFQEMSVPDIVKKVFEDHGVANFQFKLFRSYRQWVYCVQYRESDFNFVARLLEHEGIYWYFEHQDGKHKLVLVDSQSAHDAAPDCKALPYIEEGAVTSPDTDCVSDWAFSREVRTGKVMLTSYDFERPSTDLKVKSDKVRQHSLADYELFDFQGDYVKAGDGSQWAEDRIEEQQTPFQQLRGQSNAQGIQVGHLLEVTHHPRPDQNDKFLITSLSLRAQVDGYEAGNEPGGLHCEFSAIPSAQQFRPPRSTPKPFVQGPQTAVVVGPGGEEIFTDKYGRVKVQFHWDRYGQKNEKSSCWVRVAHPWAGKNFGIVDVPRIGQEVVVDFLEGDPDQPLITGRVYNAEQMPPWDLPANATQSGILTRSSKGGGYGNANAIRFEDKAGSEQLWIHAEKNQDIEVEKDETHWVGQDRKKTIDRDETTLVKHDRTETVNNNETITIHGMRTETVDKDETITIHQNRTETVDKDETITIHGGRTETVDKNETITIHGARTEKVDKDETITIDGGRTETVAKEEKITINGGRTETVAKDEKITINGGRTETVAKDEKITINGGRTETVAKDENITISGGRTESVTKDEGVTITGGRTVSIGKADALTVGKSLTVTATDSISFTTGKASITLNKDGTITINGKDITVDGSGKIHHKASGDIVMKGSKILQN</sequence>
<dbReference type="InterPro" id="IPR012332">
    <property type="entry name" value="Autotransporter_pectin_lyase_C"/>
</dbReference>
<proteinExistence type="inferred from homology"/>
<gene>
    <name evidence="6" type="primary">tssI</name>
    <name evidence="6" type="ORF">DZC73_11295</name>
</gene>
<dbReference type="Gene3D" id="3.55.50.10">
    <property type="entry name" value="Baseplate protein-like domains"/>
    <property type="match status" value="1"/>
</dbReference>
<dbReference type="InterPro" id="IPR054030">
    <property type="entry name" value="Gp5_Vgr_C"/>
</dbReference>
<dbReference type="InterPro" id="IPR037026">
    <property type="entry name" value="Vgr_OB-fold_dom_sf"/>
</dbReference>
<protein>
    <submittedName>
        <fullName evidence="6">Type VI secretion system tip protein VgrG</fullName>
    </submittedName>
</protein>
<dbReference type="InterPro" id="IPR006531">
    <property type="entry name" value="Gp5/Vgr_OB"/>
</dbReference>
<feature type="domain" description="Gp5/Type VI secretion system Vgr C-terminal trimerisation" evidence="5">
    <location>
        <begin position="631"/>
        <end position="705"/>
    </location>
</feature>
<comment type="caution">
    <text evidence="6">The sequence shown here is derived from an EMBL/GenBank/DDBJ whole genome shotgun (WGS) entry which is preliminary data.</text>
</comment>
<comment type="subcellular location">
    <subcellularLocation>
        <location evidence="1">Secreted</location>
    </subcellularLocation>
</comment>
<dbReference type="NCBIfam" id="TIGR01646">
    <property type="entry name" value="vgr_GE"/>
    <property type="match status" value="1"/>
</dbReference>
<dbReference type="OrthoDB" id="1907165at2"/>
<dbReference type="PANTHER" id="PTHR32305">
    <property type="match status" value="1"/>
</dbReference>
<dbReference type="GO" id="GO:0005576">
    <property type="term" value="C:extracellular region"/>
    <property type="evidence" value="ECO:0007669"/>
    <property type="project" value="UniProtKB-SubCell"/>
</dbReference>